<sequence>MPGGCRPVPAPVAGAQDRVYVSDAMDMAFDAQTEVSDEALLVAFGNGDREAAAMLTARLAPRVLGFAARMLGGDRHEAEDVTQEAMLRLWKIAPEWRQGEAKVSTWLYRVTSNLCTDRLRKKRGVDIDAIPEPADDAPGVAAGMMQAARARALEAALAELPERQRIAVTLRHLEGQTNPEIAEVLEISVEAVESLTARGKRTLAALLGHRREELGYVED</sequence>
<feature type="domain" description="RNA polymerase sigma factor 70 region 4 type 2" evidence="7">
    <location>
        <begin position="151"/>
        <end position="203"/>
    </location>
</feature>
<dbReference type="NCBIfam" id="NF004113">
    <property type="entry name" value="PRK05602.1"/>
    <property type="match status" value="1"/>
</dbReference>
<keyword evidence="5" id="KW-0804">Transcription</keyword>
<keyword evidence="4" id="KW-0238">DNA-binding</keyword>
<dbReference type="NCBIfam" id="TIGR02937">
    <property type="entry name" value="sigma70-ECF"/>
    <property type="match status" value="1"/>
</dbReference>
<comment type="similarity">
    <text evidence="1">Belongs to the sigma-70 factor family. ECF subfamily.</text>
</comment>
<evidence type="ECO:0000256" key="1">
    <source>
        <dbReference type="ARBA" id="ARBA00010641"/>
    </source>
</evidence>
<dbReference type="Proteomes" id="UP001144205">
    <property type="component" value="Unassembled WGS sequence"/>
</dbReference>
<dbReference type="InterPro" id="IPR039425">
    <property type="entry name" value="RNA_pol_sigma-70-like"/>
</dbReference>
<evidence type="ECO:0000256" key="3">
    <source>
        <dbReference type="ARBA" id="ARBA00023082"/>
    </source>
</evidence>
<organism evidence="8 9">
    <name type="scientific">Sinisalibacter aestuarii</name>
    <dbReference type="NCBI Taxonomy" id="2949426"/>
    <lineage>
        <taxon>Bacteria</taxon>
        <taxon>Pseudomonadati</taxon>
        <taxon>Pseudomonadota</taxon>
        <taxon>Alphaproteobacteria</taxon>
        <taxon>Rhodobacterales</taxon>
        <taxon>Roseobacteraceae</taxon>
        <taxon>Sinisalibacter</taxon>
    </lineage>
</organism>
<dbReference type="PANTHER" id="PTHR43133:SF8">
    <property type="entry name" value="RNA POLYMERASE SIGMA FACTOR HI_1459-RELATED"/>
    <property type="match status" value="1"/>
</dbReference>
<dbReference type="InterPro" id="IPR013324">
    <property type="entry name" value="RNA_pol_sigma_r3/r4-like"/>
</dbReference>
<dbReference type="InterPro" id="IPR036388">
    <property type="entry name" value="WH-like_DNA-bd_sf"/>
</dbReference>
<dbReference type="InterPro" id="IPR007627">
    <property type="entry name" value="RNA_pol_sigma70_r2"/>
</dbReference>
<name>A0ABQ5LUE2_9RHOB</name>
<dbReference type="NCBIfam" id="NF009176">
    <property type="entry name" value="PRK12524.1"/>
    <property type="match status" value="1"/>
</dbReference>
<reference evidence="8" key="1">
    <citation type="journal article" date="2023" name="Int. J. Syst. Evol. Microbiol.">
        <title>Sinisalibacter aestuarii sp. nov., isolated from estuarine sediment of the Arakawa River.</title>
        <authorList>
            <person name="Arafat S.T."/>
            <person name="Hirano S."/>
            <person name="Sato A."/>
            <person name="Takeuchi K."/>
            <person name="Yasuda T."/>
            <person name="Terahara T."/>
            <person name="Hamada M."/>
            <person name="Kobayashi T."/>
        </authorList>
    </citation>
    <scope>NUCLEOTIDE SEQUENCE</scope>
    <source>
        <strain evidence="8">B-399</strain>
    </source>
</reference>
<evidence type="ECO:0000259" key="7">
    <source>
        <dbReference type="Pfam" id="PF08281"/>
    </source>
</evidence>
<proteinExistence type="inferred from homology"/>
<dbReference type="SUPFAM" id="SSF88946">
    <property type="entry name" value="Sigma2 domain of RNA polymerase sigma factors"/>
    <property type="match status" value="1"/>
</dbReference>
<accession>A0ABQ5LUE2</accession>
<evidence type="ECO:0000313" key="9">
    <source>
        <dbReference type="Proteomes" id="UP001144205"/>
    </source>
</evidence>
<keyword evidence="2" id="KW-0805">Transcription regulation</keyword>
<dbReference type="EMBL" id="BROH01000007">
    <property type="protein sequence ID" value="GKY88602.1"/>
    <property type="molecule type" value="Genomic_DNA"/>
</dbReference>
<protein>
    <submittedName>
        <fullName evidence="8">RNA polymerase sigma subunit ECF family protein</fullName>
    </submittedName>
</protein>
<dbReference type="Pfam" id="PF08281">
    <property type="entry name" value="Sigma70_r4_2"/>
    <property type="match status" value="1"/>
</dbReference>
<dbReference type="CDD" id="cd06171">
    <property type="entry name" value="Sigma70_r4"/>
    <property type="match status" value="1"/>
</dbReference>
<evidence type="ECO:0000259" key="6">
    <source>
        <dbReference type="Pfam" id="PF04542"/>
    </source>
</evidence>
<dbReference type="PANTHER" id="PTHR43133">
    <property type="entry name" value="RNA POLYMERASE ECF-TYPE SIGMA FACTO"/>
    <property type="match status" value="1"/>
</dbReference>
<dbReference type="Gene3D" id="1.10.10.10">
    <property type="entry name" value="Winged helix-like DNA-binding domain superfamily/Winged helix DNA-binding domain"/>
    <property type="match status" value="1"/>
</dbReference>
<comment type="caution">
    <text evidence="8">The sequence shown here is derived from an EMBL/GenBank/DDBJ whole genome shotgun (WGS) entry which is preliminary data.</text>
</comment>
<dbReference type="SUPFAM" id="SSF88659">
    <property type="entry name" value="Sigma3 and sigma4 domains of RNA polymerase sigma factors"/>
    <property type="match status" value="1"/>
</dbReference>
<evidence type="ECO:0000313" key="8">
    <source>
        <dbReference type="EMBL" id="GKY88602.1"/>
    </source>
</evidence>
<dbReference type="InterPro" id="IPR014284">
    <property type="entry name" value="RNA_pol_sigma-70_dom"/>
</dbReference>
<feature type="domain" description="RNA polymerase sigma-70 region 2" evidence="6">
    <location>
        <begin position="57"/>
        <end position="123"/>
    </location>
</feature>
<dbReference type="Gene3D" id="1.10.1740.10">
    <property type="match status" value="1"/>
</dbReference>
<dbReference type="Pfam" id="PF04542">
    <property type="entry name" value="Sigma70_r2"/>
    <property type="match status" value="1"/>
</dbReference>
<keyword evidence="9" id="KW-1185">Reference proteome</keyword>
<dbReference type="InterPro" id="IPR013249">
    <property type="entry name" value="RNA_pol_sigma70_r4_t2"/>
</dbReference>
<keyword evidence="3" id="KW-0731">Sigma factor</keyword>
<evidence type="ECO:0000256" key="4">
    <source>
        <dbReference type="ARBA" id="ARBA00023125"/>
    </source>
</evidence>
<dbReference type="InterPro" id="IPR013325">
    <property type="entry name" value="RNA_pol_sigma_r2"/>
</dbReference>
<evidence type="ECO:0000256" key="5">
    <source>
        <dbReference type="ARBA" id="ARBA00023163"/>
    </source>
</evidence>
<evidence type="ECO:0000256" key="2">
    <source>
        <dbReference type="ARBA" id="ARBA00023015"/>
    </source>
</evidence>
<gene>
    <name evidence="8" type="ORF">STA1M1_24710</name>
</gene>